<name>A0ABS8L3Y1_9XANT</name>
<accession>A0ABS8L3Y1</accession>
<dbReference type="EMBL" id="JAJIUN010000001">
    <property type="protein sequence ID" value="MCC8620425.1"/>
    <property type="molecule type" value="Genomic_DNA"/>
</dbReference>
<gene>
    <name evidence="1" type="ORF">LN473_00135</name>
</gene>
<evidence type="ECO:0000313" key="1">
    <source>
        <dbReference type="EMBL" id="MCC8620425.1"/>
    </source>
</evidence>
<dbReference type="Proteomes" id="UP001430544">
    <property type="component" value="Unassembled WGS sequence"/>
</dbReference>
<sequence>MKLLLIAALTVIDPTSAVRPNKTITDMFRAEFPHGASCVIEFTPEELAQMPPGPLLIRNGKQYRCNGRDAEKKTQPPSIWV</sequence>
<comment type="caution">
    <text evidence="1">The sequence shown here is derived from an EMBL/GenBank/DDBJ whole genome shotgun (WGS) entry which is preliminary data.</text>
</comment>
<organism evidence="1 2">
    <name type="scientific">Xanthomonas vesicatoria</name>
    <dbReference type="NCBI Taxonomy" id="56460"/>
    <lineage>
        <taxon>Bacteria</taxon>
        <taxon>Pseudomonadati</taxon>
        <taxon>Pseudomonadota</taxon>
        <taxon>Gammaproteobacteria</taxon>
        <taxon>Lysobacterales</taxon>
        <taxon>Lysobacteraceae</taxon>
        <taxon>Xanthomonas</taxon>
    </lineage>
</organism>
<protein>
    <submittedName>
        <fullName evidence="1">Uncharacterized protein</fullName>
    </submittedName>
</protein>
<proteinExistence type="predicted"/>
<keyword evidence="2" id="KW-1185">Reference proteome</keyword>
<reference evidence="1" key="1">
    <citation type="submission" date="2021-11" db="EMBL/GenBank/DDBJ databases">
        <title>Genome resources and taxonomic validation of 89 Xanthomonas strains.</title>
        <authorList>
            <person name="Tambong J.T."/>
        </authorList>
    </citation>
    <scope>NUCLEOTIDE SEQUENCE</scope>
    <source>
        <strain evidence="1">Bv 5-4A</strain>
    </source>
</reference>
<dbReference type="RefSeq" id="WP_074052178.1">
    <property type="nucleotide sequence ID" value="NZ_CP018468.1"/>
</dbReference>
<evidence type="ECO:0000313" key="2">
    <source>
        <dbReference type="Proteomes" id="UP001430544"/>
    </source>
</evidence>